<dbReference type="InterPro" id="IPR027417">
    <property type="entry name" value="P-loop_NTPase"/>
</dbReference>
<gene>
    <name evidence="2" type="ORF">CBY09_10345</name>
</gene>
<dbReference type="GO" id="GO:0016887">
    <property type="term" value="F:ATP hydrolysis activity"/>
    <property type="evidence" value="ECO:0007669"/>
    <property type="project" value="InterPro"/>
</dbReference>
<dbReference type="Gene3D" id="3.40.50.300">
    <property type="entry name" value="P-loop containing nucleotide triphosphate hydrolases"/>
    <property type="match status" value="1"/>
</dbReference>
<dbReference type="SMART" id="SM00382">
    <property type="entry name" value="AAA"/>
    <property type="match status" value="1"/>
</dbReference>
<evidence type="ECO:0000259" key="1">
    <source>
        <dbReference type="SMART" id="SM00382"/>
    </source>
</evidence>
<dbReference type="InterPro" id="IPR003593">
    <property type="entry name" value="AAA+_ATPase"/>
</dbReference>
<dbReference type="EMBL" id="NOIG01000006">
    <property type="protein sequence ID" value="OYD50439.1"/>
    <property type="molecule type" value="Genomic_DNA"/>
</dbReference>
<name>A0A235EN35_9BURK</name>
<dbReference type="InterPro" id="IPR052026">
    <property type="entry name" value="ExeA_AAA_ATPase_DNA-bind"/>
</dbReference>
<protein>
    <submittedName>
        <fullName evidence="2">Peptidoglycan-binding protein</fullName>
    </submittedName>
</protein>
<proteinExistence type="predicted"/>
<dbReference type="PANTHER" id="PTHR35894">
    <property type="entry name" value="GENERAL SECRETION PATHWAY PROTEIN A-RELATED"/>
    <property type="match status" value="1"/>
</dbReference>
<accession>A0A235EN35</accession>
<evidence type="ECO:0000313" key="3">
    <source>
        <dbReference type="Proteomes" id="UP000215441"/>
    </source>
</evidence>
<dbReference type="SUPFAM" id="SSF52540">
    <property type="entry name" value="P-loop containing nucleoside triphosphate hydrolases"/>
    <property type="match status" value="1"/>
</dbReference>
<dbReference type="AlphaFoldDB" id="A0A235EN35"/>
<dbReference type="InterPro" id="IPR049945">
    <property type="entry name" value="AAA_22"/>
</dbReference>
<dbReference type="PANTHER" id="PTHR35894:SF1">
    <property type="entry name" value="PHOSPHORIBULOKINASE _ URIDINE KINASE FAMILY"/>
    <property type="match status" value="1"/>
</dbReference>
<comment type="caution">
    <text evidence="2">The sequence shown here is derived from an EMBL/GenBank/DDBJ whole genome shotgun (WGS) entry which is preliminary data.</text>
</comment>
<evidence type="ECO:0000313" key="2">
    <source>
        <dbReference type="EMBL" id="OYD50439.1"/>
    </source>
</evidence>
<dbReference type="Gene3D" id="3.90.70.10">
    <property type="entry name" value="Cysteine proteinases"/>
    <property type="match status" value="1"/>
</dbReference>
<keyword evidence="3" id="KW-1185">Reference proteome</keyword>
<organism evidence="2 3">
    <name type="scientific">Acidovorax kalamii</name>
    <dbReference type="NCBI Taxonomy" id="2004485"/>
    <lineage>
        <taxon>Bacteria</taxon>
        <taxon>Pseudomonadati</taxon>
        <taxon>Pseudomonadota</taxon>
        <taxon>Betaproteobacteria</taxon>
        <taxon>Burkholderiales</taxon>
        <taxon>Comamonadaceae</taxon>
        <taxon>Acidovorax</taxon>
    </lineage>
</organism>
<sequence>MYAPFFGLQHPPFSIAPDPRYLFMSERHREALAHLLYGLDAGGGFVLLTGEVGAGKTTVCRCFLEQIPAHCNVAYIFNPKLTVRELLRSICDEFGVPHKPMVPGGVETVKDYIDPLNASLLAAHAAGRNTVLIIDEAQNLSANVLEQLRLLTNLETSERKLLQIILIGQPELRTMVASPALEQLAQRVIARFHLDALSPRETQQYIAHRLAVAGLQGPMPFSQRAMARVHALSRGVPRRINLLCDRALLGAYAAGVREVNASTVNRAAREVFDAPASAAAARQGQPLLPRWAVAGLGAVAGAALVAAGGWALGAWPTPAPRGAGAPVAATAPALPASAAVVAGGRAQPPAAAASAASTAGAAAAATTATTATAAASTPSTAPVVGAPLSELQQFLAALPASDGPAWQALATRWGASVPEGADACATLPREGLRCYRNRRAGLNLVRQIDRPVLLTLFPSDDGDSAVSAVLRGLDGDTATLEGAGRTLQVPVAELAQVWRGDIATLWRAPIGMPDKGDIAESTAGAAWLDKQLATPAAGGAGTGARARATTPAARQARIQRFQLAQGVTPDGRAGPLTLMLLNRVNGVSEPRLRTGA</sequence>
<dbReference type="RefSeq" id="WP_094289155.1">
    <property type="nucleotide sequence ID" value="NZ_NOIG01000006.1"/>
</dbReference>
<feature type="domain" description="AAA+ ATPase" evidence="1">
    <location>
        <begin position="42"/>
        <end position="200"/>
    </location>
</feature>
<dbReference type="OrthoDB" id="9783370at2"/>
<dbReference type="Proteomes" id="UP000215441">
    <property type="component" value="Unassembled WGS sequence"/>
</dbReference>
<dbReference type="Pfam" id="PF13401">
    <property type="entry name" value="AAA_22"/>
    <property type="match status" value="1"/>
</dbReference>
<reference evidence="2 3" key="1">
    <citation type="submission" date="2017-07" db="EMBL/GenBank/DDBJ databases">
        <title>Acidovorax KNDSW TSA 6 genome sequence and assembly.</title>
        <authorList>
            <person name="Mayilraj S."/>
        </authorList>
    </citation>
    <scope>NUCLEOTIDE SEQUENCE [LARGE SCALE GENOMIC DNA]</scope>
    <source>
        <strain evidence="2 3">KNDSW-TSA6</strain>
    </source>
</reference>